<feature type="compositionally biased region" description="Basic and acidic residues" evidence="1">
    <location>
        <begin position="33"/>
        <end position="62"/>
    </location>
</feature>
<dbReference type="Proteomes" id="UP001206925">
    <property type="component" value="Unassembled WGS sequence"/>
</dbReference>
<comment type="caution">
    <text evidence="2">The sequence shown here is derived from an EMBL/GenBank/DDBJ whole genome shotgun (WGS) entry which is preliminary data.</text>
</comment>
<dbReference type="AlphaFoldDB" id="A0AAD5BNS8"/>
<feature type="region of interest" description="Disordered" evidence="1">
    <location>
        <begin position="1"/>
        <end position="82"/>
    </location>
</feature>
<proteinExistence type="predicted"/>
<reference evidence="2" key="1">
    <citation type="submission" date="2022-06" db="EMBL/GenBank/DDBJ databases">
        <title>Uncovering the hologenomic basis of an extraordinary plant invasion.</title>
        <authorList>
            <person name="Bieker V.C."/>
            <person name="Martin M.D."/>
            <person name="Gilbert T."/>
            <person name="Hodgins K."/>
            <person name="Battlay P."/>
            <person name="Petersen B."/>
            <person name="Wilson J."/>
        </authorList>
    </citation>
    <scope>NUCLEOTIDE SEQUENCE</scope>
    <source>
        <strain evidence="2">AA19_3_7</strain>
        <tissue evidence="2">Leaf</tissue>
    </source>
</reference>
<feature type="non-terminal residue" evidence="2">
    <location>
        <position position="82"/>
    </location>
</feature>
<evidence type="ECO:0000256" key="1">
    <source>
        <dbReference type="SAM" id="MobiDB-lite"/>
    </source>
</evidence>
<dbReference type="EMBL" id="JAMZMK010011548">
    <property type="protein sequence ID" value="KAI7726740.1"/>
    <property type="molecule type" value="Genomic_DNA"/>
</dbReference>
<organism evidence="2 3">
    <name type="scientific">Ambrosia artemisiifolia</name>
    <name type="common">Common ragweed</name>
    <dbReference type="NCBI Taxonomy" id="4212"/>
    <lineage>
        <taxon>Eukaryota</taxon>
        <taxon>Viridiplantae</taxon>
        <taxon>Streptophyta</taxon>
        <taxon>Embryophyta</taxon>
        <taxon>Tracheophyta</taxon>
        <taxon>Spermatophyta</taxon>
        <taxon>Magnoliopsida</taxon>
        <taxon>eudicotyledons</taxon>
        <taxon>Gunneridae</taxon>
        <taxon>Pentapetalae</taxon>
        <taxon>asterids</taxon>
        <taxon>campanulids</taxon>
        <taxon>Asterales</taxon>
        <taxon>Asteraceae</taxon>
        <taxon>Asteroideae</taxon>
        <taxon>Heliantheae alliance</taxon>
        <taxon>Heliantheae</taxon>
        <taxon>Ambrosia</taxon>
    </lineage>
</organism>
<name>A0AAD5BNS8_AMBAR</name>
<sequence>KDNNIDKITEAQNNLPEATTDQNHISTYDLPESEERRTRSTRKQNDRPGGQCKDHGDYETQNHHNSKMQGSMASKKSKSLAI</sequence>
<feature type="non-terminal residue" evidence="2">
    <location>
        <position position="1"/>
    </location>
</feature>
<keyword evidence="3" id="KW-1185">Reference proteome</keyword>
<evidence type="ECO:0000313" key="2">
    <source>
        <dbReference type="EMBL" id="KAI7726740.1"/>
    </source>
</evidence>
<feature type="compositionally biased region" description="Polar residues" evidence="1">
    <location>
        <begin position="10"/>
        <end position="26"/>
    </location>
</feature>
<evidence type="ECO:0000313" key="3">
    <source>
        <dbReference type="Proteomes" id="UP001206925"/>
    </source>
</evidence>
<gene>
    <name evidence="2" type="ORF">M8C21_029812</name>
</gene>
<protein>
    <submittedName>
        <fullName evidence="2">Uncharacterized protein</fullName>
    </submittedName>
</protein>
<accession>A0AAD5BNS8</accession>